<accession>A0A0G3WAI9</accession>
<dbReference type="SUPFAM" id="SSF89550">
    <property type="entry name" value="PHP domain-like"/>
    <property type="match status" value="1"/>
</dbReference>
<dbReference type="PANTHER" id="PTHR21039">
    <property type="entry name" value="HISTIDINOL PHOSPHATASE-RELATED"/>
    <property type="match status" value="1"/>
</dbReference>
<dbReference type="KEGG" id="cace:CACET_c14310"/>
<dbReference type="NCBIfam" id="TIGR01856">
    <property type="entry name" value="hisJ_fam"/>
    <property type="match status" value="1"/>
</dbReference>
<dbReference type="InterPro" id="IPR004013">
    <property type="entry name" value="PHP_dom"/>
</dbReference>
<dbReference type="InterPro" id="IPR016195">
    <property type="entry name" value="Pol/histidinol_Pase-like"/>
</dbReference>
<sequence>MYDFHIHSNFSPDGFMQMEEAVESAIQKGLKEICFTDHMDYDYDGNGNDYKFDYREYFLSIQACQDKYAGKIIINKGIEMGVQPHILDRCKEDVEKYDFDFVIASIHSVEKSELFLNNFFDGKTQEKAYEIYFNELEDVVNNYDGYSVLGHLDIIKRYGGFDLPLQLEAYEVFTTAILKKLIEKGKGIEVNTSGIRYNLGNYHPSIDIIELYHRLGGEIITLGSDAHYPHHVAFDFHDALNQLKTIGFQYITTFKEMKPRFHSIDKLLI</sequence>
<dbReference type="SMART" id="SM00481">
    <property type="entry name" value="POLIIIAc"/>
    <property type="match status" value="1"/>
</dbReference>
<keyword evidence="11" id="KW-1185">Reference proteome</keyword>
<dbReference type="STRING" id="84022.CACET_c14310"/>
<evidence type="ECO:0000256" key="1">
    <source>
        <dbReference type="ARBA" id="ARBA00004970"/>
    </source>
</evidence>
<keyword evidence="6 8" id="KW-0368">Histidine biosynthesis</keyword>
<dbReference type="UniPathway" id="UPA00031">
    <property type="reaction ID" value="UER00013"/>
</dbReference>
<dbReference type="EC" id="3.1.3.15" evidence="3 8"/>
<dbReference type="Proteomes" id="UP000035704">
    <property type="component" value="Chromosome"/>
</dbReference>
<evidence type="ECO:0000256" key="8">
    <source>
        <dbReference type="RuleBase" id="RU366003"/>
    </source>
</evidence>
<evidence type="ECO:0000256" key="7">
    <source>
        <dbReference type="ARBA" id="ARBA00049158"/>
    </source>
</evidence>
<reference evidence="10 11" key="1">
    <citation type="submission" date="2014-10" db="EMBL/GenBank/DDBJ databases">
        <title>Genome sequence of Clostridium aceticum DSM 1496.</title>
        <authorList>
            <person name="Poehlein A."/>
            <person name="Schiel-Bengelsdorf B."/>
            <person name="Gottschalk G."/>
            <person name="Duerre P."/>
            <person name="Daniel R."/>
        </authorList>
    </citation>
    <scope>NUCLEOTIDE SEQUENCE [LARGE SCALE GENOMIC DNA]</scope>
    <source>
        <strain evidence="10 11">DSM 1496</strain>
    </source>
</reference>
<dbReference type="Gene3D" id="3.20.20.140">
    <property type="entry name" value="Metal-dependent hydrolases"/>
    <property type="match status" value="1"/>
</dbReference>
<protein>
    <recommendedName>
        <fullName evidence="3 8">Histidinol-phosphatase</fullName>
        <shortName evidence="8">HolPase</shortName>
        <ecNumber evidence="3 8">3.1.3.15</ecNumber>
    </recommendedName>
</protein>
<evidence type="ECO:0000256" key="5">
    <source>
        <dbReference type="ARBA" id="ARBA00022801"/>
    </source>
</evidence>
<dbReference type="RefSeq" id="WP_242846884.1">
    <property type="nucleotide sequence ID" value="NZ_CP009687.1"/>
</dbReference>
<dbReference type="PATRIC" id="fig|84022.6.peg.1427"/>
<dbReference type="Pfam" id="PF02811">
    <property type="entry name" value="PHP"/>
    <property type="match status" value="1"/>
</dbReference>
<evidence type="ECO:0000259" key="9">
    <source>
        <dbReference type="SMART" id="SM00481"/>
    </source>
</evidence>
<proteinExistence type="inferred from homology"/>
<keyword evidence="4 8" id="KW-0028">Amino-acid biosynthesis</keyword>
<dbReference type="GO" id="GO:0005737">
    <property type="term" value="C:cytoplasm"/>
    <property type="evidence" value="ECO:0007669"/>
    <property type="project" value="TreeGrafter"/>
</dbReference>
<dbReference type="EMBL" id="CP009687">
    <property type="protein sequence ID" value="AKL94895.1"/>
    <property type="molecule type" value="Genomic_DNA"/>
</dbReference>
<evidence type="ECO:0000313" key="11">
    <source>
        <dbReference type="Proteomes" id="UP000035704"/>
    </source>
</evidence>
<dbReference type="PANTHER" id="PTHR21039:SF0">
    <property type="entry name" value="HISTIDINOL-PHOSPHATASE"/>
    <property type="match status" value="1"/>
</dbReference>
<evidence type="ECO:0000313" key="10">
    <source>
        <dbReference type="EMBL" id="AKL94895.1"/>
    </source>
</evidence>
<dbReference type="GO" id="GO:0000105">
    <property type="term" value="P:L-histidine biosynthetic process"/>
    <property type="evidence" value="ECO:0007669"/>
    <property type="project" value="UniProtKB-UniRule"/>
</dbReference>
<dbReference type="InterPro" id="IPR003141">
    <property type="entry name" value="Pol/His_phosphatase_N"/>
</dbReference>
<comment type="pathway">
    <text evidence="1 8">Amino-acid biosynthesis; L-histidine biosynthesis; L-histidine from 5-phospho-alpha-D-ribose 1-diphosphate: step 8/9.</text>
</comment>
<evidence type="ECO:0000256" key="6">
    <source>
        <dbReference type="ARBA" id="ARBA00023102"/>
    </source>
</evidence>
<dbReference type="AlphaFoldDB" id="A0A0G3WAI9"/>
<evidence type="ECO:0000256" key="2">
    <source>
        <dbReference type="ARBA" id="ARBA00009152"/>
    </source>
</evidence>
<evidence type="ECO:0000256" key="4">
    <source>
        <dbReference type="ARBA" id="ARBA00022605"/>
    </source>
</evidence>
<comment type="similarity">
    <text evidence="2 8">Belongs to the PHP hydrolase family. HisK subfamily.</text>
</comment>
<gene>
    <name evidence="10" type="primary">hisK</name>
    <name evidence="10" type="ORF">CACET_c14310</name>
</gene>
<dbReference type="GO" id="GO:0004401">
    <property type="term" value="F:histidinol-phosphatase activity"/>
    <property type="evidence" value="ECO:0007669"/>
    <property type="project" value="UniProtKB-UniRule"/>
</dbReference>
<dbReference type="InterPro" id="IPR010140">
    <property type="entry name" value="Histidinol_P_phosphatase_HisJ"/>
</dbReference>
<organism evidence="10 11">
    <name type="scientific">Clostridium aceticum</name>
    <dbReference type="NCBI Taxonomy" id="84022"/>
    <lineage>
        <taxon>Bacteria</taxon>
        <taxon>Bacillati</taxon>
        <taxon>Bacillota</taxon>
        <taxon>Clostridia</taxon>
        <taxon>Eubacteriales</taxon>
        <taxon>Clostridiaceae</taxon>
        <taxon>Clostridium</taxon>
    </lineage>
</organism>
<comment type="catalytic activity">
    <reaction evidence="7 8">
        <text>L-histidinol phosphate + H2O = L-histidinol + phosphate</text>
        <dbReference type="Rhea" id="RHEA:14465"/>
        <dbReference type="ChEBI" id="CHEBI:15377"/>
        <dbReference type="ChEBI" id="CHEBI:43474"/>
        <dbReference type="ChEBI" id="CHEBI:57699"/>
        <dbReference type="ChEBI" id="CHEBI:57980"/>
        <dbReference type="EC" id="3.1.3.15"/>
    </reaction>
</comment>
<keyword evidence="5 8" id="KW-0378">Hydrolase</keyword>
<name>A0A0G3WAI9_9CLOT</name>
<evidence type="ECO:0000256" key="3">
    <source>
        <dbReference type="ARBA" id="ARBA00013085"/>
    </source>
</evidence>
<feature type="domain" description="Polymerase/histidinol phosphatase N-terminal" evidence="9">
    <location>
        <begin position="2"/>
        <end position="84"/>
    </location>
</feature>